<reference evidence="1" key="2">
    <citation type="submission" date="2025-08" db="UniProtKB">
        <authorList>
            <consortium name="Ensembl"/>
        </authorList>
    </citation>
    <scope>IDENTIFICATION</scope>
</reference>
<dbReference type="AlphaFoldDB" id="A0A7N9CDD5"/>
<accession>A0A7N9CDD5</accession>
<name>A0A7N9CDD5_MACFA</name>
<dbReference type="Ensembl" id="ENSMFAT00000100607.1">
    <property type="protein sequence ID" value="ENSMFAP00000048700.1"/>
    <property type="gene ID" value="ENSMFAG00000047227.1"/>
</dbReference>
<protein>
    <submittedName>
        <fullName evidence="1">Uncharacterized protein</fullName>
    </submittedName>
</protein>
<reference evidence="1 2" key="1">
    <citation type="submission" date="2013-03" db="EMBL/GenBank/DDBJ databases">
        <authorList>
            <person name="Warren W."/>
            <person name="Wilson R.K."/>
        </authorList>
    </citation>
    <scope>NUCLEOTIDE SEQUENCE</scope>
</reference>
<evidence type="ECO:0000313" key="1">
    <source>
        <dbReference type="Ensembl" id="ENSMFAP00000048700.1"/>
    </source>
</evidence>
<proteinExistence type="predicted"/>
<dbReference type="GeneTree" id="ENSGT00860000135709"/>
<keyword evidence="2" id="KW-1185">Reference proteome</keyword>
<organism evidence="1 2">
    <name type="scientific">Macaca fascicularis</name>
    <name type="common">Crab-eating macaque</name>
    <name type="synonym">Cynomolgus monkey</name>
    <dbReference type="NCBI Taxonomy" id="9541"/>
    <lineage>
        <taxon>Eukaryota</taxon>
        <taxon>Metazoa</taxon>
        <taxon>Chordata</taxon>
        <taxon>Craniata</taxon>
        <taxon>Vertebrata</taxon>
        <taxon>Euteleostomi</taxon>
        <taxon>Mammalia</taxon>
        <taxon>Eutheria</taxon>
        <taxon>Euarchontoglires</taxon>
        <taxon>Primates</taxon>
        <taxon>Haplorrhini</taxon>
        <taxon>Catarrhini</taxon>
        <taxon>Cercopithecidae</taxon>
        <taxon>Cercopithecinae</taxon>
        <taxon>Macaca</taxon>
    </lineage>
</organism>
<sequence>MGSCDIYKIFSIYRIKYDNVCKEHGPHELSLCHHEVRPQSPSTMKVSREVYCPGIGDVCIKEGFGVQKQEDVLWRCCWQKQLTLTKQTKSSCRSRGHWVEADALAQAWAALLHVSVWLTSSPTSGLCSHVTSSRRPSLTTLSSLPTLTPAFSVPLTLLWFILPDIEQIYLPVV</sequence>
<reference evidence="1" key="3">
    <citation type="submission" date="2025-09" db="UniProtKB">
        <authorList>
            <consortium name="Ensembl"/>
        </authorList>
    </citation>
    <scope>IDENTIFICATION</scope>
</reference>
<evidence type="ECO:0000313" key="2">
    <source>
        <dbReference type="Proteomes" id="UP000233100"/>
    </source>
</evidence>
<dbReference type="Proteomes" id="UP000233100">
    <property type="component" value="Chromosome 3"/>
</dbReference>